<evidence type="ECO:0000256" key="2">
    <source>
        <dbReference type="ARBA" id="ARBA00022574"/>
    </source>
</evidence>
<dbReference type="InterPro" id="IPR015943">
    <property type="entry name" value="WD40/YVTN_repeat-like_dom_sf"/>
</dbReference>
<dbReference type="Gene3D" id="2.130.10.10">
    <property type="entry name" value="YVTN repeat-like/Quinoprotein amine dehydrogenase"/>
    <property type="match status" value="3"/>
</dbReference>
<dbReference type="SUPFAM" id="SSF50978">
    <property type="entry name" value="WD40 repeat-like"/>
    <property type="match status" value="1"/>
</dbReference>
<dbReference type="PROSITE" id="PS00678">
    <property type="entry name" value="WD_REPEATS_1"/>
    <property type="match status" value="2"/>
</dbReference>
<dbReference type="PANTHER" id="PTHR44324:SF6">
    <property type="entry name" value="EF-HAND CALCIUM BINDING DOMAIN 8"/>
    <property type="match status" value="1"/>
</dbReference>
<name>A0ABD1DFD4_CULPP</name>
<feature type="repeat" description="WD" evidence="4">
    <location>
        <begin position="542"/>
        <end position="576"/>
    </location>
</feature>
<evidence type="ECO:0000256" key="3">
    <source>
        <dbReference type="ARBA" id="ARBA00022737"/>
    </source>
</evidence>
<evidence type="ECO:0000256" key="4">
    <source>
        <dbReference type="PROSITE-ProRule" id="PRU00221"/>
    </source>
</evidence>
<dbReference type="AlphaFoldDB" id="A0ABD1DFD4"/>
<gene>
    <name evidence="5" type="ORF">pipiens_002385</name>
</gene>
<protein>
    <recommendedName>
        <fullName evidence="1">WD repeat-containing protein on Y chromosome</fullName>
    </recommendedName>
</protein>
<dbReference type="InterPro" id="IPR036322">
    <property type="entry name" value="WD40_repeat_dom_sf"/>
</dbReference>
<reference evidence="5 6" key="1">
    <citation type="submission" date="2024-05" db="EMBL/GenBank/DDBJ databases">
        <title>Culex pipiens pipiens assembly and annotation.</title>
        <authorList>
            <person name="Alout H."/>
            <person name="Durand T."/>
        </authorList>
    </citation>
    <scope>NUCLEOTIDE SEQUENCE [LARGE SCALE GENOMIC DNA]</scope>
    <source>
        <strain evidence="5">HA-2024</strain>
        <tissue evidence="5">Whole body</tissue>
    </source>
</reference>
<comment type="caution">
    <text evidence="5">The sequence shown here is derived from an EMBL/GenBank/DDBJ whole genome shotgun (WGS) entry which is preliminary data.</text>
</comment>
<dbReference type="PROSITE" id="PS50082">
    <property type="entry name" value="WD_REPEATS_2"/>
    <property type="match status" value="3"/>
</dbReference>
<proteinExistence type="predicted"/>
<keyword evidence="3" id="KW-0677">Repeat</keyword>
<keyword evidence="2 4" id="KW-0853">WD repeat</keyword>
<evidence type="ECO:0000313" key="5">
    <source>
        <dbReference type="EMBL" id="KAL1398396.1"/>
    </source>
</evidence>
<feature type="repeat" description="WD" evidence="4">
    <location>
        <begin position="483"/>
        <end position="515"/>
    </location>
</feature>
<dbReference type="InterPro" id="IPR011044">
    <property type="entry name" value="Quino_amine_DH_bsu"/>
</dbReference>
<dbReference type="InterPro" id="IPR001680">
    <property type="entry name" value="WD40_rpt"/>
</dbReference>
<dbReference type="InterPro" id="IPR019775">
    <property type="entry name" value="WD40_repeat_CS"/>
</dbReference>
<accession>A0ABD1DFD4</accession>
<dbReference type="SMART" id="SM00320">
    <property type="entry name" value="WD40"/>
    <property type="match status" value="8"/>
</dbReference>
<keyword evidence="6" id="KW-1185">Reference proteome</keyword>
<dbReference type="Pfam" id="PF00400">
    <property type="entry name" value="WD40"/>
    <property type="match status" value="4"/>
</dbReference>
<evidence type="ECO:0000313" key="6">
    <source>
        <dbReference type="Proteomes" id="UP001562425"/>
    </source>
</evidence>
<organism evidence="5 6">
    <name type="scientific">Culex pipiens pipiens</name>
    <name type="common">Northern house mosquito</name>
    <dbReference type="NCBI Taxonomy" id="38569"/>
    <lineage>
        <taxon>Eukaryota</taxon>
        <taxon>Metazoa</taxon>
        <taxon>Ecdysozoa</taxon>
        <taxon>Arthropoda</taxon>
        <taxon>Hexapoda</taxon>
        <taxon>Insecta</taxon>
        <taxon>Pterygota</taxon>
        <taxon>Neoptera</taxon>
        <taxon>Endopterygota</taxon>
        <taxon>Diptera</taxon>
        <taxon>Nematocera</taxon>
        <taxon>Culicoidea</taxon>
        <taxon>Culicidae</taxon>
        <taxon>Culicinae</taxon>
        <taxon>Culicini</taxon>
        <taxon>Culex</taxon>
        <taxon>Culex</taxon>
    </lineage>
</organism>
<dbReference type="Proteomes" id="UP001562425">
    <property type="component" value="Unassembled WGS sequence"/>
</dbReference>
<dbReference type="SUPFAM" id="SSF50969">
    <property type="entry name" value="YVTN repeat-like/Quinoprotein amine dehydrogenase"/>
    <property type="match status" value="1"/>
</dbReference>
<sequence length="1010" mass="115089">MERKSTLSSPGSSLESVDHSQPQLLHRYLTRENVQHLHALFDQRKQLLPDELRAELFVLTGVRFSDEEFETLFMKINTDRDNFCQWDELISYLILGFHNDDPLAVQESLDLPISLDMSVKLGRQTYPVIKIEYSPMVSYDGTVNWSQGFWVTSTQEAVINFWKRDWKHEKTGKAFSVDLKRAKTWILDTAVLPDLNYFCVACLEHELRIYDIIGSGFTLKIIINRIPNPINALKYHFSATTRSKLIMGDYKGVLRVVEFYPERKEPFKFDAAATVTRMSFRDLMNGSYPQMECVDYGRLLPDIVRQLQFVEPTYSFLACSENDPLAPSGSRKKLYTSVIIQHLTKLDKITKIKVPKGVTCFAYDHVKDFLVTGGPDGELRLWDIRRPENPIASLSGHNAGVVFMFLQDGSQKIYSMDTKKIVKIWDVLNRILIQTYSQFSTTLYKTVPACAYYNDLNRELVIGANKVLSAPCCPKIPLEVTDGESHTQPISVLLYNPLFKVLISCGLDSYIIVWDHTMNRKLTIITDAHTQVVNGLLEQVQITAACFDPKLQLLLTGARDGTLKVWNFNSGSCMSSMSIREGCEVTAVFWEPTSILAMGWNHVVVEFPVGTTGMDFPRGIDWQKLHSDDILCASVTHSEPKAIATCSYTGEIVFWLMETGQPYQRFNAAKPQQKIPLRQRRLTRIVMPVKAEQLRQLTIHELLFLESRPMHPEVGTLLSSLDTGVIQVYSHHVDGGFLGSFNAVHMAGDRVVSMTTDPYNKFLFTGSYLGYVKTWLLEAQDRVSFNRAALKMQFPFLLDDIIPGRAKRSVANQPLPWLLNSYQAHRNCITALSFIPATKLLLSSDHTIRIWSLAGRYIGLLGSPVKWATIDADVPIPKEYGFRIPPDLQREVSFTTAQVLRGGERAIKLKSRILQEASERRRTEAVETYGQPLEDPIIKPEVFPYGYRAGFVHDAKMDYSFRETPIFEHLSIQNLTKFKVVDSKRVVEKVEGLDFSNDGDRIDTYHERNK</sequence>
<dbReference type="EMBL" id="JBEHCU010005909">
    <property type="protein sequence ID" value="KAL1398396.1"/>
    <property type="molecule type" value="Genomic_DNA"/>
</dbReference>
<evidence type="ECO:0000256" key="1">
    <source>
        <dbReference type="ARBA" id="ARBA00014901"/>
    </source>
</evidence>
<dbReference type="PANTHER" id="PTHR44324">
    <property type="entry name" value="WD40 REPEAT DOMAIN 95"/>
    <property type="match status" value="1"/>
</dbReference>
<dbReference type="InterPro" id="IPR051242">
    <property type="entry name" value="WD-EF-hand_domain"/>
</dbReference>
<feature type="repeat" description="WD" evidence="4">
    <location>
        <begin position="358"/>
        <end position="392"/>
    </location>
</feature>